<feature type="region of interest" description="Disordered" evidence="1">
    <location>
        <begin position="146"/>
        <end position="182"/>
    </location>
</feature>
<reference evidence="2 3" key="1">
    <citation type="submission" date="2024-11" db="EMBL/GenBank/DDBJ databases">
        <title>Adaptive evolution of stress response genes in parasites aligns with host niche diversity.</title>
        <authorList>
            <person name="Hahn C."/>
            <person name="Resl P."/>
        </authorList>
    </citation>
    <scope>NUCLEOTIDE SEQUENCE [LARGE SCALE GENOMIC DNA]</scope>
    <source>
        <strain evidence="2">EGGRZ-B1_66</strain>
        <tissue evidence="2">Body</tissue>
    </source>
</reference>
<keyword evidence="3" id="KW-1185">Reference proteome</keyword>
<organism evidence="2 3">
    <name type="scientific">Cichlidogyrus casuarinus</name>
    <dbReference type="NCBI Taxonomy" id="1844966"/>
    <lineage>
        <taxon>Eukaryota</taxon>
        <taxon>Metazoa</taxon>
        <taxon>Spiralia</taxon>
        <taxon>Lophotrochozoa</taxon>
        <taxon>Platyhelminthes</taxon>
        <taxon>Monogenea</taxon>
        <taxon>Monopisthocotylea</taxon>
        <taxon>Dactylogyridea</taxon>
        <taxon>Ancyrocephalidae</taxon>
        <taxon>Cichlidogyrus</taxon>
    </lineage>
</organism>
<dbReference type="Proteomes" id="UP001626550">
    <property type="component" value="Unassembled WGS sequence"/>
</dbReference>
<sequence length="256" mass="29203">MSKKQKQEWIRGKYYSNVAKAMIAKGRVDVNALKQINKSLDLVPSSEAFELRAQIEDNLLQFPEAIEDSLETLRRGAKNKVKTMKQLAKVEYCAGEPVRALLYYHRAGQLRTHDPEILSGIFASEAAIENMTKIEHHLAAAEAHTMEDFESDTKPKVSADPNYSPCEEETSEVNGMSPRKSRGNWALSLAPDELRINYQFAKKILEVERERERKLRQARNGPTNEEQKKLSQYIQNMASDLSRKLDTLAITYFKLG</sequence>
<accession>A0ABD2Q132</accession>
<gene>
    <name evidence="2" type="ORF">Ciccas_008087</name>
</gene>
<evidence type="ECO:0000313" key="3">
    <source>
        <dbReference type="Proteomes" id="UP001626550"/>
    </source>
</evidence>
<protein>
    <submittedName>
        <fullName evidence="2">Uncharacterized protein</fullName>
    </submittedName>
</protein>
<dbReference type="InterPro" id="IPR011990">
    <property type="entry name" value="TPR-like_helical_dom_sf"/>
</dbReference>
<evidence type="ECO:0000256" key="1">
    <source>
        <dbReference type="SAM" id="MobiDB-lite"/>
    </source>
</evidence>
<evidence type="ECO:0000313" key="2">
    <source>
        <dbReference type="EMBL" id="KAL3313309.1"/>
    </source>
</evidence>
<dbReference type="AlphaFoldDB" id="A0ABD2Q132"/>
<dbReference type="EMBL" id="JBJKFK010001354">
    <property type="protein sequence ID" value="KAL3313309.1"/>
    <property type="molecule type" value="Genomic_DNA"/>
</dbReference>
<comment type="caution">
    <text evidence="2">The sequence shown here is derived from an EMBL/GenBank/DDBJ whole genome shotgun (WGS) entry which is preliminary data.</text>
</comment>
<proteinExistence type="predicted"/>
<name>A0ABD2Q132_9PLAT</name>
<dbReference type="Gene3D" id="1.25.40.10">
    <property type="entry name" value="Tetratricopeptide repeat domain"/>
    <property type="match status" value="1"/>
</dbReference>
<feature type="compositionally biased region" description="Basic and acidic residues" evidence="1">
    <location>
        <begin position="146"/>
        <end position="157"/>
    </location>
</feature>
<dbReference type="SUPFAM" id="SSF48452">
    <property type="entry name" value="TPR-like"/>
    <property type="match status" value="1"/>
</dbReference>